<keyword evidence="6" id="KW-0597">Phosphoprotein</keyword>
<evidence type="ECO:0000256" key="12">
    <source>
        <dbReference type="ARBA" id="ARBA00022741"/>
    </source>
</evidence>
<feature type="transmembrane region" description="Helical" evidence="21">
    <location>
        <begin position="637"/>
        <end position="660"/>
    </location>
</feature>
<evidence type="ECO:0000256" key="7">
    <source>
        <dbReference type="ARBA" id="ARBA00022614"/>
    </source>
</evidence>
<gene>
    <name evidence="24" type="primary">EFR_1</name>
    <name evidence="24" type="ORF">Zm00014a_019330</name>
</gene>
<evidence type="ECO:0000256" key="15">
    <source>
        <dbReference type="ARBA" id="ARBA00022989"/>
    </source>
</evidence>
<feature type="chain" id="PRO_5018086107" description="non-specific serine/threonine protein kinase" evidence="22">
    <location>
        <begin position="23"/>
        <end position="920"/>
    </location>
</feature>
<evidence type="ECO:0000256" key="22">
    <source>
        <dbReference type="SAM" id="SignalP"/>
    </source>
</evidence>
<dbReference type="FunFam" id="3.80.10.10:FF:000539">
    <property type="entry name" value="LRR receptor-like serine/threonine-protein kinase EFR"/>
    <property type="match status" value="1"/>
</dbReference>
<evidence type="ECO:0000256" key="13">
    <source>
        <dbReference type="ARBA" id="ARBA00022777"/>
    </source>
</evidence>
<dbReference type="GO" id="GO:0005886">
    <property type="term" value="C:plasma membrane"/>
    <property type="evidence" value="ECO:0007669"/>
    <property type="project" value="UniProtKB-SubCell"/>
</dbReference>
<dbReference type="AlphaFoldDB" id="A0A3L6EZS6"/>
<dbReference type="Gene3D" id="3.80.10.10">
    <property type="entry name" value="Ribonuclease Inhibitor"/>
    <property type="match status" value="4"/>
</dbReference>
<comment type="subcellular location">
    <subcellularLocation>
        <location evidence="1">Cell membrane</location>
        <topology evidence="1">Single-pass membrane protein</topology>
    </subcellularLocation>
</comment>
<evidence type="ECO:0000256" key="6">
    <source>
        <dbReference type="ARBA" id="ARBA00022553"/>
    </source>
</evidence>
<dbReference type="InterPro" id="IPR051716">
    <property type="entry name" value="Plant_RL_S/T_kinase"/>
</dbReference>
<keyword evidence="8" id="KW-0808">Transferase</keyword>
<dbReference type="SUPFAM" id="SSF52047">
    <property type="entry name" value="RNI-like"/>
    <property type="match status" value="1"/>
</dbReference>
<dbReference type="Pfam" id="PF13855">
    <property type="entry name" value="LRR_8"/>
    <property type="match status" value="1"/>
</dbReference>
<evidence type="ECO:0000259" key="23">
    <source>
        <dbReference type="PROSITE" id="PS50011"/>
    </source>
</evidence>
<evidence type="ECO:0000256" key="1">
    <source>
        <dbReference type="ARBA" id="ARBA00004162"/>
    </source>
</evidence>
<keyword evidence="4" id="KW-1003">Cell membrane</keyword>
<comment type="similarity">
    <text evidence="2">Belongs to the protein kinase superfamily. Ser/Thr protein kinase family.</text>
</comment>
<dbReference type="FunFam" id="3.80.10.10:FF:000317">
    <property type="entry name" value="Inactive leucine-rich repeat receptor-like protein kinase"/>
    <property type="match status" value="1"/>
</dbReference>
<dbReference type="PANTHER" id="PTHR48053">
    <property type="entry name" value="LEUCINE RICH REPEAT FAMILY PROTEIN, EXPRESSED"/>
    <property type="match status" value="1"/>
</dbReference>
<dbReference type="SMART" id="SM00369">
    <property type="entry name" value="LRR_TYP"/>
    <property type="match status" value="6"/>
</dbReference>
<evidence type="ECO:0000256" key="17">
    <source>
        <dbReference type="ARBA" id="ARBA00023170"/>
    </source>
</evidence>
<dbReference type="EC" id="2.7.11.1" evidence="3"/>
<evidence type="ECO:0000256" key="11">
    <source>
        <dbReference type="ARBA" id="ARBA00022737"/>
    </source>
</evidence>
<evidence type="ECO:0000256" key="16">
    <source>
        <dbReference type="ARBA" id="ARBA00023136"/>
    </source>
</evidence>
<dbReference type="PANTHER" id="PTHR48053:SF81">
    <property type="entry name" value="PROTEIN KINASE DOMAIN-CONTAINING PROTEIN"/>
    <property type="match status" value="1"/>
</dbReference>
<keyword evidence="5" id="KW-0723">Serine/threonine-protein kinase</keyword>
<keyword evidence="9 21" id="KW-0812">Transmembrane</keyword>
<keyword evidence="15 21" id="KW-1133">Transmembrane helix</keyword>
<evidence type="ECO:0000313" key="24">
    <source>
        <dbReference type="EMBL" id="PWZ26335.1"/>
    </source>
</evidence>
<dbReference type="Pfam" id="PF00560">
    <property type="entry name" value="LRR_1"/>
    <property type="match status" value="7"/>
</dbReference>
<keyword evidence="11" id="KW-0677">Repeat</keyword>
<comment type="catalytic activity">
    <reaction evidence="19">
        <text>L-threonyl-[protein] + ATP = O-phospho-L-threonyl-[protein] + ADP + H(+)</text>
        <dbReference type="Rhea" id="RHEA:46608"/>
        <dbReference type="Rhea" id="RHEA-COMP:11060"/>
        <dbReference type="Rhea" id="RHEA-COMP:11605"/>
        <dbReference type="ChEBI" id="CHEBI:15378"/>
        <dbReference type="ChEBI" id="CHEBI:30013"/>
        <dbReference type="ChEBI" id="CHEBI:30616"/>
        <dbReference type="ChEBI" id="CHEBI:61977"/>
        <dbReference type="ChEBI" id="CHEBI:456216"/>
        <dbReference type="EC" id="2.7.11.1"/>
    </reaction>
</comment>
<feature type="signal peptide" evidence="22">
    <location>
        <begin position="1"/>
        <end position="22"/>
    </location>
</feature>
<protein>
    <recommendedName>
        <fullName evidence="3">non-specific serine/threonine protein kinase</fullName>
        <ecNumber evidence="3">2.7.11.1</ecNumber>
    </recommendedName>
</protein>
<dbReference type="Pfam" id="PF00069">
    <property type="entry name" value="Pkinase"/>
    <property type="match status" value="1"/>
</dbReference>
<dbReference type="InterPro" id="IPR003591">
    <property type="entry name" value="Leu-rich_rpt_typical-subtyp"/>
</dbReference>
<evidence type="ECO:0000256" key="5">
    <source>
        <dbReference type="ARBA" id="ARBA00022527"/>
    </source>
</evidence>
<dbReference type="GO" id="GO:0004674">
    <property type="term" value="F:protein serine/threonine kinase activity"/>
    <property type="evidence" value="ECO:0007669"/>
    <property type="project" value="UniProtKB-KW"/>
</dbReference>
<keyword evidence="18" id="KW-0325">Glycoprotein</keyword>
<dbReference type="FunFam" id="1.10.510.10:FF:000358">
    <property type="entry name" value="Putative leucine-rich repeat receptor-like serine/threonine-protein kinase"/>
    <property type="match status" value="1"/>
</dbReference>
<dbReference type="PROSITE" id="PS50011">
    <property type="entry name" value="PROTEIN_KINASE_DOM"/>
    <property type="match status" value="1"/>
</dbReference>
<dbReference type="GO" id="GO:0005524">
    <property type="term" value="F:ATP binding"/>
    <property type="evidence" value="ECO:0007669"/>
    <property type="project" value="UniProtKB-KW"/>
</dbReference>
<dbReference type="Gene3D" id="1.10.510.10">
    <property type="entry name" value="Transferase(Phosphotransferase) domain 1"/>
    <property type="match status" value="1"/>
</dbReference>
<evidence type="ECO:0000256" key="14">
    <source>
        <dbReference type="ARBA" id="ARBA00022840"/>
    </source>
</evidence>
<evidence type="ECO:0000256" key="10">
    <source>
        <dbReference type="ARBA" id="ARBA00022729"/>
    </source>
</evidence>
<dbReference type="InterPro" id="IPR032675">
    <property type="entry name" value="LRR_dom_sf"/>
</dbReference>
<dbReference type="Pfam" id="PF08263">
    <property type="entry name" value="LRRNT_2"/>
    <property type="match status" value="1"/>
</dbReference>
<comment type="caution">
    <text evidence="24">The sequence shown here is derived from an EMBL/GenBank/DDBJ whole genome shotgun (WGS) entry which is preliminary data.</text>
</comment>
<evidence type="ECO:0000256" key="19">
    <source>
        <dbReference type="ARBA" id="ARBA00047899"/>
    </source>
</evidence>
<evidence type="ECO:0000256" key="2">
    <source>
        <dbReference type="ARBA" id="ARBA00008684"/>
    </source>
</evidence>
<evidence type="ECO:0000256" key="18">
    <source>
        <dbReference type="ARBA" id="ARBA00023180"/>
    </source>
</evidence>
<accession>A0A3L6EZS6</accession>
<dbReference type="SMART" id="SM00220">
    <property type="entry name" value="S_TKc"/>
    <property type="match status" value="1"/>
</dbReference>
<dbReference type="ExpressionAtlas" id="A0A3L6EZS6">
    <property type="expression patterns" value="baseline and differential"/>
</dbReference>
<keyword evidence="17 24" id="KW-0675">Receptor</keyword>
<evidence type="ECO:0000256" key="8">
    <source>
        <dbReference type="ARBA" id="ARBA00022679"/>
    </source>
</evidence>
<evidence type="ECO:0000256" key="21">
    <source>
        <dbReference type="SAM" id="Phobius"/>
    </source>
</evidence>
<keyword evidence="13 24" id="KW-0418">Kinase</keyword>
<name>A0A3L6EZS6_MAIZE</name>
<keyword evidence="10 22" id="KW-0732">Signal</keyword>
<sequence length="920" mass="99665">MSPSILLLLLPYVLQLMPTSFAQVSTLPLPFGNETATDRDALLQFKASLSQQSPTLVSWNKTSDFCQWTGVTCSLRHKGTVSALNLSSAGLVGSLSPAIGNLTFLKILDLSSNNLQGGIPSTIGRLRRLQYLVFTGNSLHGGITDGLSNCTGLLIIFLGNNHLTGEIPSWLGGFPKLAALDLSKNNLTGSIPPSLGNLTNLQELYLQINQLEGSIPKELGRLKNVQWFALFANHLSGEVPKAVFNLSSVVGFGVDQNDLHGTLPSNWGNNQPDLEFIYLAKNHFTGNVPASLANATMMDTIDLGVNNFTGRMPPEIGTLCPIIFSFDSNQIEASATEGWEFVTLLTNCTRLRVLSFRNNMLAGELPPSVGNLSSTHLQVLYTGWNEIYGRIPPGISNLVNLQKLSLSQNHFTGALPNTIGRLKMMRDLGIDGNLLSGTIPPSIGPIPKQIFNLSSLSYILDLSDNLFNGSLPPEVGRLTKLVYLNISRNNLSGSLPDTLSNCQSLLQLHLDGNSFSGSLPTSITEMYGLVVLNLTENSLSGAIPQEFGRMKGLEELYLAHNNLSGQIPTTLQNMTSLSQLDISFNHLSGQVPMQGVFAKSTGFLFVGNDRLCGGVQELHLPACPVHSRKHRDMKRRVVLVIIISTGSLFCMMLVLLSFYWRRKKGPRATATAGAAVSLLDDKYPKVSYVELFRGTNGFSDASGPVPGLTLLQRLNIAVNVADAMDYLHNNCEPPIVHCDLKPGNVLLNADFVACVGDFGIAKILSDSDGDPVTNSSTFTGIRGTVGYVPPEYGECRQVSSCGDVFSFGVTLLEMFTGKAPTDAMFKDGLTVQGFVEIAFPEKLMDIVDPVLLSTDERFARKPRHRSVGGKEIENAIASVTKLALSCTKLTPSERKPMGDAAAEMRKIRDRYLADLTRANN</sequence>
<evidence type="ECO:0000256" key="3">
    <source>
        <dbReference type="ARBA" id="ARBA00012513"/>
    </source>
</evidence>
<keyword evidence="14" id="KW-0067">ATP-binding</keyword>
<proteinExistence type="inferred from homology"/>
<evidence type="ECO:0000256" key="9">
    <source>
        <dbReference type="ARBA" id="ARBA00022692"/>
    </source>
</evidence>
<comment type="catalytic activity">
    <reaction evidence="20">
        <text>L-seryl-[protein] + ATP = O-phospho-L-seryl-[protein] + ADP + H(+)</text>
        <dbReference type="Rhea" id="RHEA:17989"/>
        <dbReference type="Rhea" id="RHEA-COMP:9863"/>
        <dbReference type="Rhea" id="RHEA-COMP:11604"/>
        <dbReference type="ChEBI" id="CHEBI:15378"/>
        <dbReference type="ChEBI" id="CHEBI:29999"/>
        <dbReference type="ChEBI" id="CHEBI:30616"/>
        <dbReference type="ChEBI" id="CHEBI:83421"/>
        <dbReference type="ChEBI" id="CHEBI:456216"/>
        <dbReference type="EC" id="2.7.11.1"/>
    </reaction>
</comment>
<evidence type="ECO:0000256" key="4">
    <source>
        <dbReference type="ARBA" id="ARBA00022475"/>
    </source>
</evidence>
<evidence type="ECO:0000256" key="20">
    <source>
        <dbReference type="ARBA" id="ARBA00048679"/>
    </source>
</evidence>
<dbReference type="InterPro" id="IPR011009">
    <property type="entry name" value="Kinase-like_dom_sf"/>
</dbReference>
<feature type="domain" description="Protein kinase" evidence="23">
    <location>
        <begin position="505"/>
        <end position="912"/>
    </location>
</feature>
<keyword evidence="16 21" id="KW-0472">Membrane</keyword>
<keyword evidence="7" id="KW-0433">Leucine-rich repeat</keyword>
<dbReference type="InterPro" id="IPR000719">
    <property type="entry name" value="Prot_kinase_dom"/>
</dbReference>
<keyword evidence="12" id="KW-0547">Nucleotide-binding</keyword>
<dbReference type="InterPro" id="IPR013210">
    <property type="entry name" value="LRR_N_plant-typ"/>
</dbReference>
<dbReference type="SUPFAM" id="SSF52058">
    <property type="entry name" value="L domain-like"/>
    <property type="match status" value="1"/>
</dbReference>
<dbReference type="PROSITE" id="PS00108">
    <property type="entry name" value="PROTEIN_KINASE_ST"/>
    <property type="match status" value="1"/>
</dbReference>
<dbReference type="InterPro" id="IPR001611">
    <property type="entry name" value="Leu-rich_rpt"/>
</dbReference>
<dbReference type="SUPFAM" id="SSF56112">
    <property type="entry name" value="Protein kinase-like (PK-like)"/>
    <property type="match status" value="1"/>
</dbReference>
<dbReference type="Proteomes" id="UP000251960">
    <property type="component" value="Chromosome 4"/>
</dbReference>
<organism evidence="24">
    <name type="scientific">Zea mays</name>
    <name type="common">Maize</name>
    <dbReference type="NCBI Taxonomy" id="4577"/>
    <lineage>
        <taxon>Eukaryota</taxon>
        <taxon>Viridiplantae</taxon>
        <taxon>Streptophyta</taxon>
        <taxon>Embryophyta</taxon>
        <taxon>Tracheophyta</taxon>
        <taxon>Spermatophyta</taxon>
        <taxon>Magnoliopsida</taxon>
        <taxon>Liliopsida</taxon>
        <taxon>Poales</taxon>
        <taxon>Poaceae</taxon>
        <taxon>PACMAD clade</taxon>
        <taxon>Panicoideae</taxon>
        <taxon>Andropogonodae</taxon>
        <taxon>Andropogoneae</taxon>
        <taxon>Tripsacinae</taxon>
        <taxon>Zea</taxon>
    </lineage>
</organism>
<reference evidence="24" key="1">
    <citation type="journal article" date="2018" name="Nat. Genet.">
        <title>Extensive intraspecific gene order and gene structural variations between Mo17 and other maize genomes.</title>
        <authorList>
            <person name="Sun S."/>
            <person name="Zhou Y."/>
            <person name="Chen J."/>
            <person name="Shi J."/>
            <person name="Zhao H."/>
            <person name="Zhao H."/>
            <person name="Song W."/>
            <person name="Zhang M."/>
            <person name="Cui Y."/>
            <person name="Dong X."/>
            <person name="Liu H."/>
            <person name="Ma X."/>
            <person name="Jiao Y."/>
            <person name="Wang B."/>
            <person name="Wei X."/>
            <person name="Stein J.C."/>
            <person name="Glaubitz J.C."/>
            <person name="Lu F."/>
            <person name="Yu G."/>
            <person name="Liang C."/>
            <person name="Fengler K."/>
            <person name="Li B."/>
            <person name="Rafalski A."/>
            <person name="Schnable P.S."/>
            <person name="Ware D.H."/>
            <person name="Buckler E.S."/>
            <person name="Lai J."/>
        </authorList>
    </citation>
    <scope>NUCLEOTIDE SEQUENCE [LARGE SCALE GENOMIC DNA]</scope>
    <source>
        <tissue evidence="24">Seedling</tissue>
    </source>
</reference>
<dbReference type="EMBL" id="NCVQ01000005">
    <property type="protein sequence ID" value="PWZ26335.1"/>
    <property type="molecule type" value="Genomic_DNA"/>
</dbReference>
<dbReference type="InterPro" id="IPR008271">
    <property type="entry name" value="Ser/Thr_kinase_AS"/>
</dbReference>